<protein>
    <submittedName>
        <fullName evidence="2">Uncharacterized protein</fullName>
    </submittedName>
</protein>
<feature type="compositionally biased region" description="Polar residues" evidence="1">
    <location>
        <begin position="63"/>
        <end position="79"/>
    </location>
</feature>
<feature type="region of interest" description="Disordered" evidence="1">
    <location>
        <begin position="43"/>
        <end position="125"/>
    </location>
</feature>
<dbReference type="Proteomes" id="UP000095342">
    <property type="component" value="Chromosome"/>
</dbReference>
<organism evidence="2 3">
    <name type="scientific">Acidihalobacter aeolianus</name>
    <dbReference type="NCBI Taxonomy" id="2792603"/>
    <lineage>
        <taxon>Bacteria</taxon>
        <taxon>Pseudomonadati</taxon>
        <taxon>Pseudomonadota</taxon>
        <taxon>Gammaproteobacteria</taxon>
        <taxon>Chromatiales</taxon>
        <taxon>Ectothiorhodospiraceae</taxon>
        <taxon>Acidihalobacter</taxon>
    </lineage>
</organism>
<gene>
    <name evidence="2" type="ORF">BJI67_15510</name>
</gene>
<sequence>MLAGLAVMSPSAFAAGNDLDITINVVGPNQDVQGAIENHIAIPEGDRKLAPHRSAPEGIGAQPGSSTDTASQLGETGQKAQDSVQQSTQQAQDSAQQSAQQAQDSAQQSTQQAQQAAQDATQGDQ</sequence>
<keyword evidence="3" id="KW-1185">Reference proteome</keyword>
<dbReference type="KEGG" id="aaeo:BJI67_15510"/>
<dbReference type="Gene3D" id="6.10.140.1430">
    <property type="match status" value="1"/>
</dbReference>
<evidence type="ECO:0000256" key="1">
    <source>
        <dbReference type="SAM" id="MobiDB-lite"/>
    </source>
</evidence>
<name>A0A1D8KBE1_9GAMM</name>
<proteinExistence type="predicted"/>
<accession>A0A1D8KBE1</accession>
<dbReference type="AlphaFoldDB" id="A0A1D8KBE1"/>
<evidence type="ECO:0000313" key="3">
    <source>
        <dbReference type="Proteomes" id="UP000095342"/>
    </source>
</evidence>
<reference evidence="2 3" key="1">
    <citation type="submission" date="2016-09" db="EMBL/GenBank/DDBJ databases">
        <title>Acidihalobacter prosperus V6 (DSM14174).</title>
        <authorList>
            <person name="Khaleque H.N."/>
            <person name="Ramsay J.P."/>
            <person name="Murphy R.J.T."/>
            <person name="Kaksonen A.H."/>
            <person name="Boxall N.J."/>
            <person name="Watkin E.L.J."/>
        </authorList>
    </citation>
    <scope>NUCLEOTIDE SEQUENCE [LARGE SCALE GENOMIC DNA]</scope>
    <source>
        <strain evidence="2 3">V6</strain>
    </source>
</reference>
<dbReference type="EMBL" id="CP017448">
    <property type="protein sequence ID" value="AOV18282.1"/>
    <property type="molecule type" value="Genomic_DNA"/>
</dbReference>
<feature type="compositionally biased region" description="Low complexity" evidence="1">
    <location>
        <begin position="80"/>
        <end position="125"/>
    </location>
</feature>
<evidence type="ECO:0000313" key="2">
    <source>
        <dbReference type="EMBL" id="AOV18282.1"/>
    </source>
</evidence>